<evidence type="ECO:0008006" key="3">
    <source>
        <dbReference type="Google" id="ProtNLM"/>
    </source>
</evidence>
<keyword evidence="2" id="KW-1185">Reference proteome</keyword>
<evidence type="ECO:0000313" key="2">
    <source>
        <dbReference type="Proteomes" id="UP000479692"/>
    </source>
</evidence>
<accession>A0A7C9I3Z9</accession>
<proteinExistence type="predicted"/>
<dbReference type="RefSeq" id="WP_156640486.1">
    <property type="nucleotide sequence ID" value="NZ_WOXT01000001.1"/>
</dbReference>
<sequence>MEKDAKKGSMTTQAFSSEYLDELRDDIERCAAQLAAPSPPPVAEGFDAELLAELDSKLATALQTARENAKRLVEEHQAQFPDSPLFCSCSLLRPLGQSRRELSVTQVLGWLFDPSAEHGFGGRLLRAFLSMLLDDSEAARIINQADDRDISVYTEFAINETSRADIVIASHDHAVVIEAKVDSREGITQTERYSRDFGRAFPVCTYVYLTPHGTKALAAGFRAVRYLEAARAMMQALPDARTAEGFHYARYFVAGMLNDLCSVRTSNVIDEVLQGNSFELETLLENQSHG</sequence>
<protein>
    <recommendedName>
        <fullName evidence="3">PD-(D/E)XK nuclease family protein</fullName>
    </recommendedName>
</protein>
<dbReference type="Proteomes" id="UP000479692">
    <property type="component" value="Unassembled WGS sequence"/>
</dbReference>
<organism evidence="1 2">
    <name type="scientific">Noviluteimonas gilva</name>
    <dbReference type="NCBI Taxonomy" id="2682097"/>
    <lineage>
        <taxon>Bacteria</taxon>
        <taxon>Pseudomonadati</taxon>
        <taxon>Pseudomonadota</taxon>
        <taxon>Gammaproteobacteria</taxon>
        <taxon>Lysobacterales</taxon>
        <taxon>Lysobacteraceae</taxon>
        <taxon>Noviluteimonas</taxon>
    </lineage>
</organism>
<dbReference type="AlphaFoldDB" id="A0A7C9I3Z9"/>
<dbReference type="EMBL" id="WOXT01000001">
    <property type="protein sequence ID" value="MUV13349.1"/>
    <property type="molecule type" value="Genomic_DNA"/>
</dbReference>
<reference evidence="1 2" key="1">
    <citation type="submission" date="2019-12" db="EMBL/GenBank/DDBJ databases">
        <authorList>
            <person name="Xu J."/>
        </authorList>
    </citation>
    <scope>NUCLEOTIDE SEQUENCE [LARGE SCALE GENOMIC DNA]</scope>
    <source>
        <strain evidence="1 2">HX-5-24</strain>
    </source>
</reference>
<evidence type="ECO:0000313" key="1">
    <source>
        <dbReference type="EMBL" id="MUV13349.1"/>
    </source>
</evidence>
<name>A0A7C9I3Z9_9GAMM</name>
<comment type="caution">
    <text evidence="1">The sequence shown here is derived from an EMBL/GenBank/DDBJ whole genome shotgun (WGS) entry which is preliminary data.</text>
</comment>
<dbReference type="InterPro" id="IPR029470">
    <property type="entry name" value="PDDEXK_4"/>
</dbReference>
<gene>
    <name evidence="1" type="ORF">GN331_03920</name>
</gene>
<dbReference type="Pfam" id="PF14281">
    <property type="entry name" value="PDDEXK_4"/>
    <property type="match status" value="1"/>
</dbReference>